<comment type="caution">
    <text evidence="2">The sequence shown here is derived from an EMBL/GenBank/DDBJ whole genome shotgun (WGS) entry which is preliminary data.</text>
</comment>
<organism evidence="2 3">
    <name type="scientific">Rhamnusium bicolor</name>
    <dbReference type="NCBI Taxonomy" id="1586634"/>
    <lineage>
        <taxon>Eukaryota</taxon>
        <taxon>Metazoa</taxon>
        <taxon>Ecdysozoa</taxon>
        <taxon>Arthropoda</taxon>
        <taxon>Hexapoda</taxon>
        <taxon>Insecta</taxon>
        <taxon>Pterygota</taxon>
        <taxon>Neoptera</taxon>
        <taxon>Endopterygota</taxon>
        <taxon>Coleoptera</taxon>
        <taxon>Polyphaga</taxon>
        <taxon>Cucujiformia</taxon>
        <taxon>Chrysomeloidea</taxon>
        <taxon>Cerambycidae</taxon>
        <taxon>Lepturinae</taxon>
        <taxon>Rhagiini</taxon>
        <taxon>Rhamnusium</taxon>
    </lineage>
</organism>
<accession>A0AAV8ZVV1</accession>
<keyword evidence="3" id="KW-1185">Reference proteome</keyword>
<evidence type="ECO:0000313" key="2">
    <source>
        <dbReference type="EMBL" id="KAJ8970436.1"/>
    </source>
</evidence>
<reference evidence="2" key="1">
    <citation type="journal article" date="2023" name="Insect Mol. Biol.">
        <title>Genome sequencing provides insights into the evolution of gene families encoding plant cell wall-degrading enzymes in longhorned beetles.</title>
        <authorList>
            <person name="Shin N.R."/>
            <person name="Okamura Y."/>
            <person name="Kirsch R."/>
            <person name="Pauchet Y."/>
        </authorList>
    </citation>
    <scope>NUCLEOTIDE SEQUENCE</scope>
    <source>
        <strain evidence="2">RBIC_L_NR</strain>
    </source>
</reference>
<dbReference type="EMBL" id="JANEYF010000351">
    <property type="protein sequence ID" value="KAJ8970436.1"/>
    <property type="molecule type" value="Genomic_DNA"/>
</dbReference>
<dbReference type="AlphaFoldDB" id="A0AAV8ZVV1"/>
<dbReference type="Proteomes" id="UP001162156">
    <property type="component" value="Unassembled WGS sequence"/>
</dbReference>
<evidence type="ECO:0000313" key="3">
    <source>
        <dbReference type="Proteomes" id="UP001162156"/>
    </source>
</evidence>
<feature type="region of interest" description="Disordered" evidence="1">
    <location>
        <begin position="93"/>
        <end position="143"/>
    </location>
</feature>
<feature type="compositionally biased region" description="Low complexity" evidence="1">
    <location>
        <begin position="100"/>
        <end position="126"/>
    </location>
</feature>
<sequence length="359" mass="40665">MSREGKHLIKDLNSDITDLTLFGSPAPTFTRTGTVRRVSSASLKKEKEPVNLVNSNEDTENNVILSKSPEQVINTRYRKSLDSTFRHSLDSISEHKTRRSFSPTSLLTSTSRDCSSQDSSSSEQTDNALRSSSDNVEERDKTIQSPSSSYLTWIESVNSEYFGSAVSTTEATDVDNKVGEWNNFWLNYNNARGRYLSSPYLNVEDKITKNSSEYITLTIEEIHEAVKCTQRVTEILQNALRRNDQDIENLNLDNSYYSESFSRQNSSVKEDYREVTRDDIRKMARDRSMSYAVTSTELMKQKELLKPAVQSSSTSCINALLNTGVADILKRVINKRRDVMSPDEAPSVTRSSFSEWSAK</sequence>
<gene>
    <name evidence="2" type="ORF">NQ314_001231</name>
</gene>
<name>A0AAV8ZVV1_9CUCU</name>
<proteinExistence type="predicted"/>
<protein>
    <submittedName>
        <fullName evidence="2">Uncharacterized protein</fullName>
    </submittedName>
</protein>
<evidence type="ECO:0000256" key="1">
    <source>
        <dbReference type="SAM" id="MobiDB-lite"/>
    </source>
</evidence>